<gene>
    <name evidence="2" type="ORF">K0M31_007048</name>
</gene>
<keyword evidence="1" id="KW-0812">Transmembrane</keyword>
<dbReference type="Proteomes" id="UP001177670">
    <property type="component" value="Unassembled WGS sequence"/>
</dbReference>
<comment type="caution">
    <text evidence="2">The sequence shown here is derived from an EMBL/GenBank/DDBJ whole genome shotgun (WGS) entry which is preliminary data.</text>
</comment>
<dbReference type="EMBL" id="JAHYIQ010000019">
    <property type="protein sequence ID" value="KAK1124021.1"/>
    <property type="molecule type" value="Genomic_DNA"/>
</dbReference>
<keyword evidence="1" id="KW-1133">Transmembrane helix</keyword>
<evidence type="ECO:0000313" key="2">
    <source>
        <dbReference type="EMBL" id="KAK1124021.1"/>
    </source>
</evidence>
<keyword evidence="3" id="KW-1185">Reference proteome</keyword>
<proteinExistence type="predicted"/>
<accession>A0AA40FS79</accession>
<reference evidence="2" key="1">
    <citation type="submission" date="2021-10" db="EMBL/GenBank/DDBJ databases">
        <title>Melipona bicolor Genome sequencing and assembly.</title>
        <authorList>
            <person name="Araujo N.S."/>
            <person name="Arias M.C."/>
        </authorList>
    </citation>
    <scope>NUCLEOTIDE SEQUENCE</scope>
    <source>
        <strain evidence="2">USP_2M_L1-L4_2017</strain>
        <tissue evidence="2">Whole body</tissue>
    </source>
</reference>
<sequence length="142" mass="15890">MPQGCFAGHKFATELLQADLKVIVVAFFLTFLGCCAALPVKLEDNSNPLIGIPILLEEPTGPGSKRQDDSAPVAYTLLLSKLDGSERDFDGTLVEKRDVKEKDQEDLETAAGTNALRPLFVYRQQLAYRQRLRDSNRRGYRF</sequence>
<evidence type="ECO:0000256" key="1">
    <source>
        <dbReference type="SAM" id="Phobius"/>
    </source>
</evidence>
<keyword evidence="1" id="KW-0472">Membrane</keyword>
<protein>
    <submittedName>
        <fullName evidence="2">Uncharacterized protein</fullName>
    </submittedName>
</protein>
<feature type="transmembrane region" description="Helical" evidence="1">
    <location>
        <begin position="20"/>
        <end position="40"/>
    </location>
</feature>
<name>A0AA40FS79_9HYME</name>
<evidence type="ECO:0000313" key="3">
    <source>
        <dbReference type="Proteomes" id="UP001177670"/>
    </source>
</evidence>
<organism evidence="2 3">
    <name type="scientific">Melipona bicolor</name>
    <dbReference type="NCBI Taxonomy" id="60889"/>
    <lineage>
        <taxon>Eukaryota</taxon>
        <taxon>Metazoa</taxon>
        <taxon>Ecdysozoa</taxon>
        <taxon>Arthropoda</taxon>
        <taxon>Hexapoda</taxon>
        <taxon>Insecta</taxon>
        <taxon>Pterygota</taxon>
        <taxon>Neoptera</taxon>
        <taxon>Endopterygota</taxon>
        <taxon>Hymenoptera</taxon>
        <taxon>Apocrita</taxon>
        <taxon>Aculeata</taxon>
        <taxon>Apoidea</taxon>
        <taxon>Anthophila</taxon>
        <taxon>Apidae</taxon>
        <taxon>Melipona</taxon>
    </lineage>
</organism>
<dbReference type="AlphaFoldDB" id="A0AA40FS79"/>